<dbReference type="RefSeq" id="WP_204131292.1">
    <property type="nucleotide sequence ID" value="NZ_JAFDVD010000011.1"/>
</dbReference>
<evidence type="ECO:0000313" key="1">
    <source>
        <dbReference type="EMBL" id="MBM6400815.1"/>
    </source>
</evidence>
<comment type="caution">
    <text evidence="1">The sequence shown here is derived from an EMBL/GenBank/DDBJ whole genome shotgun (WGS) entry which is preliminary data.</text>
</comment>
<organism evidence="1 2">
    <name type="scientific">Phycicoccus sonneratiae</name>
    <dbReference type="NCBI Taxonomy" id="2807628"/>
    <lineage>
        <taxon>Bacteria</taxon>
        <taxon>Bacillati</taxon>
        <taxon>Actinomycetota</taxon>
        <taxon>Actinomycetes</taxon>
        <taxon>Micrococcales</taxon>
        <taxon>Intrasporangiaceae</taxon>
        <taxon>Phycicoccus</taxon>
    </lineage>
</organism>
<reference evidence="1" key="1">
    <citation type="submission" date="2021-02" db="EMBL/GenBank/DDBJ databases">
        <title>Phycicoccus sp. MQZ13P-5T, whole genome shotgun sequence.</title>
        <authorList>
            <person name="Tuo L."/>
        </authorList>
    </citation>
    <scope>NUCLEOTIDE SEQUENCE</scope>
    <source>
        <strain evidence="1">MQZ13P-5</strain>
    </source>
</reference>
<name>A0ABS2CLY4_9MICO</name>
<dbReference type="Proteomes" id="UP001430172">
    <property type="component" value="Unassembled WGS sequence"/>
</dbReference>
<gene>
    <name evidence="1" type="ORF">JQN70_10495</name>
</gene>
<keyword evidence="2" id="KW-1185">Reference proteome</keyword>
<proteinExistence type="predicted"/>
<sequence>MDSAEQVEAHLAGLPAPRQADLRTIHERVLAEHPGCPVSFTDGRDASGKVVTNPTIGYGERTITHADGSTRDSFRVGLTATSRGISVYVLGLDDDTHLARTYAPSIGRADVTGYCIRFRRLAVVDLDVLLAAVRDGMTAGAGAPPRRPGR</sequence>
<evidence type="ECO:0000313" key="2">
    <source>
        <dbReference type="Proteomes" id="UP001430172"/>
    </source>
</evidence>
<dbReference type="EMBL" id="JAFDVD010000011">
    <property type="protein sequence ID" value="MBM6400815.1"/>
    <property type="molecule type" value="Genomic_DNA"/>
</dbReference>
<accession>A0ABS2CLY4</accession>
<protein>
    <submittedName>
        <fullName evidence="1">DUF1801 domain-containing protein</fullName>
    </submittedName>
</protein>